<accession>A0A644ZGW9</accession>
<protein>
    <submittedName>
        <fullName evidence="1">Uncharacterized protein</fullName>
    </submittedName>
</protein>
<dbReference type="AlphaFoldDB" id="A0A644ZGW9"/>
<proteinExistence type="predicted"/>
<name>A0A644ZGW9_9ZZZZ</name>
<organism evidence="1">
    <name type="scientific">bioreactor metagenome</name>
    <dbReference type="NCBI Taxonomy" id="1076179"/>
    <lineage>
        <taxon>unclassified sequences</taxon>
        <taxon>metagenomes</taxon>
        <taxon>ecological metagenomes</taxon>
    </lineage>
</organism>
<reference evidence="1" key="1">
    <citation type="submission" date="2019-08" db="EMBL/GenBank/DDBJ databases">
        <authorList>
            <person name="Kucharzyk K."/>
            <person name="Murdoch R.W."/>
            <person name="Higgins S."/>
            <person name="Loffler F."/>
        </authorList>
    </citation>
    <scope>NUCLEOTIDE SEQUENCE</scope>
</reference>
<gene>
    <name evidence="1" type="ORF">SDC9_84555</name>
</gene>
<sequence length="41" mass="4476">MLEVIKLLENADGLLTEFDEGLWNATVGVVMVQVGGDMVLR</sequence>
<dbReference type="EMBL" id="VSSQ01008115">
    <property type="protein sequence ID" value="MPM37933.1"/>
    <property type="molecule type" value="Genomic_DNA"/>
</dbReference>
<comment type="caution">
    <text evidence="1">The sequence shown here is derived from an EMBL/GenBank/DDBJ whole genome shotgun (WGS) entry which is preliminary data.</text>
</comment>
<evidence type="ECO:0000313" key="1">
    <source>
        <dbReference type="EMBL" id="MPM37933.1"/>
    </source>
</evidence>